<dbReference type="SUPFAM" id="SSF51735">
    <property type="entry name" value="NAD(P)-binding Rossmann-fold domains"/>
    <property type="match status" value="1"/>
</dbReference>
<dbReference type="InterPro" id="IPR012301">
    <property type="entry name" value="Malic_N_dom"/>
</dbReference>
<keyword evidence="5 8" id="KW-0560">Oxidoreductase</keyword>
<dbReference type="InterPro" id="IPR046346">
    <property type="entry name" value="Aminoacid_DH-like_N_sf"/>
</dbReference>
<feature type="domain" description="ACT" evidence="7">
    <location>
        <begin position="6"/>
        <end position="85"/>
    </location>
</feature>
<evidence type="ECO:0000256" key="5">
    <source>
        <dbReference type="ARBA" id="ARBA00023002"/>
    </source>
</evidence>
<dbReference type="InterPro" id="IPR002912">
    <property type="entry name" value="ACT_dom"/>
</dbReference>
<dbReference type="PROSITE" id="PS00331">
    <property type="entry name" value="MALIC_ENZYMES"/>
    <property type="match status" value="1"/>
</dbReference>
<dbReference type="PRINTS" id="PR00072">
    <property type="entry name" value="MALOXRDTASE"/>
</dbReference>
<proteinExistence type="inferred from homology"/>
<dbReference type="EC" id="1.1.1.40" evidence="8"/>
<evidence type="ECO:0000259" key="7">
    <source>
        <dbReference type="PROSITE" id="PS51671"/>
    </source>
</evidence>
<name>A0A6J4PZ75_9ACTN</name>
<dbReference type="AlphaFoldDB" id="A0A6J4PZ75"/>
<dbReference type="InterPro" id="IPR037062">
    <property type="entry name" value="Malic_N_dom_sf"/>
</dbReference>
<dbReference type="SUPFAM" id="SSF53223">
    <property type="entry name" value="Aminoacid dehydrogenase-like, N-terminal domain"/>
    <property type="match status" value="1"/>
</dbReference>
<dbReference type="PANTHER" id="PTHR43237">
    <property type="entry name" value="NADP-DEPENDENT MALIC ENZYME"/>
    <property type="match status" value="1"/>
</dbReference>
<evidence type="ECO:0000256" key="3">
    <source>
        <dbReference type="ARBA" id="ARBA00008785"/>
    </source>
</evidence>
<dbReference type="Gene3D" id="3.40.50.10380">
    <property type="entry name" value="Malic enzyme, N-terminal domain"/>
    <property type="match status" value="1"/>
</dbReference>
<dbReference type="InterPro" id="IPR001891">
    <property type="entry name" value="Malic_OxRdtase"/>
</dbReference>
<dbReference type="InterPro" id="IPR006140">
    <property type="entry name" value="D-isomer_DH_NAD-bd"/>
</dbReference>
<reference evidence="8" key="1">
    <citation type="submission" date="2020-02" db="EMBL/GenBank/DDBJ databases">
        <authorList>
            <person name="Meier V. D."/>
        </authorList>
    </citation>
    <scope>NUCLEOTIDE SEQUENCE</scope>
    <source>
        <strain evidence="8">AVDCRST_MAG80</strain>
    </source>
</reference>
<gene>
    <name evidence="8" type="ORF">AVDCRST_MAG80-356</name>
</gene>
<dbReference type="PROSITE" id="PS51671">
    <property type="entry name" value="ACT"/>
    <property type="match status" value="1"/>
</dbReference>
<evidence type="ECO:0000256" key="6">
    <source>
        <dbReference type="RuleBase" id="RU003427"/>
    </source>
</evidence>
<dbReference type="PANTHER" id="PTHR43237:SF4">
    <property type="entry name" value="NADP-DEPENDENT MALIC ENZYME"/>
    <property type="match status" value="1"/>
</dbReference>
<dbReference type="Pfam" id="PF00390">
    <property type="entry name" value="malic"/>
    <property type="match status" value="1"/>
</dbReference>
<sequence length="444" mass="47112">MALDYTYHIHMPHRTGQLARVAGAIAEGNGLIGDVNTINVGRDSSIREITLEVDDHDGAERVADLLNDLEDVEVLWFRDRALLKHDGGKLVVKATQPVRTVQDMRDVYTPGVARASMAIADDPSLARQLTMIGRSVAICTNGTRVLGLGDIGPIASMPVMEGKAVFYQQLAHVSAMPILIDTKDVDEFVETVKRIAPGFGGIHLEDISAPECFEIEARLIEALPQPVMHDDVHGTAVVTLAAAIVACHNAGLTLEDETVGQIGLGAAGFGVASLMVDGKARRVLASDPNEATHERARKKGIEVTDMETVMREADVVVATTGVSGLIKPEMVREGQVILALTNPYPEIEPEDAIEAGAAFAADGTSVNNVLGYPGIFRGALLAGAGEINLKMKLAAAETLAKLAEESNLIPDVLDPNVHEQVADAVREAAVESGAARPDRTPMGL</sequence>
<comment type="cofactor">
    <cofactor evidence="1">
        <name>Mn(2+)</name>
        <dbReference type="ChEBI" id="CHEBI:29035"/>
    </cofactor>
</comment>
<dbReference type="SMART" id="SM00919">
    <property type="entry name" value="Malic_M"/>
    <property type="match status" value="1"/>
</dbReference>
<dbReference type="Gene3D" id="3.40.50.720">
    <property type="entry name" value="NAD(P)-binding Rossmann-like Domain"/>
    <property type="match status" value="1"/>
</dbReference>
<comment type="similarity">
    <text evidence="3 6">Belongs to the malic enzymes family.</text>
</comment>
<organism evidence="8">
    <name type="scientific">uncultured Rubrobacteraceae bacterium</name>
    <dbReference type="NCBI Taxonomy" id="349277"/>
    <lineage>
        <taxon>Bacteria</taxon>
        <taxon>Bacillati</taxon>
        <taxon>Actinomycetota</taxon>
        <taxon>Rubrobacteria</taxon>
        <taxon>Rubrobacterales</taxon>
        <taxon>Rubrobacteraceae</taxon>
        <taxon>environmental samples</taxon>
    </lineage>
</organism>
<evidence type="ECO:0000313" key="8">
    <source>
        <dbReference type="EMBL" id="CAA9427843.1"/>
    </source>
</evidence>
<accession>A0A6J4PZ75</accession>
<dbReference type="GO" id="GO:0004473">
    <property type="term" value="F:malate dehydrogenase (decarboxylating) (NADP+) activity"/>
    <property type="evidence" value="ECO:0007669"/>
    <property type="project" value="UniProtKB-EC"/>
</dbReference>
<comment type="cofactor">
    <cofactor evidence="2">
        <name>Mg(2+)</name>
        <dbReference type="ChEBI" id="CHEBI:18420"/>
    </cofactor>
</comment>
<dbReference type="GO" id="GO:0051287">
    <property type="term" value="F:NAD binding"/>
    <property type="evidence" value="ECO:0007669"/>
    <property type="project" value="InterPro"/>
</dbReference>
<evidence type="ECO:0000256" key="2">
    <source>
        <dbReference type="ARBA" id="ARBA00001946"/>
    </source>
</evidence>
<dbReference type="SMART" id="SM01274">
    <property type="entry name" value="malic"/>
    <property type="match status" value="1"/>
</dbReference>
<dbReference type="EMBL" id="CADCVC010000034">
    <property type="protein sequence ID" value="CAA9427843.1"/>
    <property type="molecule type" value="Genomic_DNA"/>
</dbReference>
<dbReference type="GO" id="GO:0046872">
    <property type="term" value="F:metal ion binding"/>
    <property type="evidence" value="ECO:0007669"/>
    <property type="project" value="UniProtKB-KW"/>
</dbReference>
<dbReference type="Pfam" id="PF02826">
    <property type="entry name" value="2-Hacid_dh_C"/>
    <property type="match status" value="1"/>
</dbReference>
<evidence type="ECO:0000256" key="1">
    <source>
        <dbReference type="ARBA" id="ARBA00001936"/>
    </source>
</evidence>
<dbReference type="InterPro" id="IPR012302">
    <property type="entry name" value="Malic_NAD-bd"/>
</dbReference>
<protein>
    <submittedName>
        <fullName evidence="8">NADP-dependent malic enzyme</fullName>
        <ecNumber evidence="8">1.1.1.40</ecNumber>
    </submittedName>
</protein>
<dbReference type="InterPro" id="IPR036291">
    <property type="entry name" value="NAD(P)-bd_dom_sf"/>
</dbReference>
<dbReference type="InterPro" id="IPR015884">
    <property type="entry name" value="Malic_enzyme_CS"/>
</dbReference>
<evidence type="ECO:0000256" key="4">
    <source>
        <dbReference type="ARBA" id="ARBA00022723"/>
    </source>
</evidence>
<dbReference type="InterPro" id="IPR051674">
    <property type="entry name" value="Malate_Decarboxylase"/>
</dbReference>
<keyword evidence="4 6" id="KW-0479">Metal-binding</keyword>